<gene>
    <name evidence="1" type="ORF">BDDG_12472</name>
</gene>
<name>A0A0J9ES13_AJEDA</name>
<accession>A0A0J9ES13</accession>
<organism evidence="1">
    <name type="scientific">Ajellomyces dermatitidis (strain ATCC 18188 / CBS 674.68)</name>
    <name type="common">Blastomyces dermatitidis</name>
    <dbReference type="NCBI Taxonomy" id="653446"/>
    <lineage>
        <taxon>Eukaryota</taxon>
        <taxon>Fungi</taxon>
        <taxon>Dikarya</taxon>
        <taxon>Ascomycota</taxon>
        <taxon>Pezizomycotina</taxon>
        <taxon>Eurotiomycetes</taxon>
        <taxon>Eurotiomycetidae</taxon>
        <taxon>Onygenales</taxon>
        <taxon>Ajellomycetaceae</taxon>
        <taxon>Blastomyces</taxon>
    </lineage>
</organism>
<protein>
    <submittedName>
        <fullName evidence="1">Uncharacterized protein</fullName>
    </submittedName>
</protein>
<reference evidence="1" key="1">
    <citation type="submission" date="2010-03" db="EMBL/GenBank/DDBJ databases">
        <title>Annotation of Blastomyces dermatitidis strain ATCC 18188.</title>
        <authorList>
            <consortium name="The Broad Institute Genome Sequencing Platform"/>
            <consortium name="Broad Institute Genome Sequencing Center for Infectious Disease."/>
            <person name="Cuomo C."/>
            <person name="Klein B."/>
            <person name="Sullivan T."/>
            <person name="Heitman J."/>
            <person name="Young S."/>
            <person name="Zeng Q."/>
            <person name="Gargeya S."/>
            <person name="Alvarado L."/>
            <person name="Berlin A.M."/>
            <person name="Chapman S.B."/>
            <person name="Chen Z."/>
            <person name="Freedman E."/>
            <person name="Gellesch M."/>
            <person name="Goldberg J."/>
            <person name="Griggs A."/>
            <person name="Gujja S."/>
            <person name="Heilman E."/>
            <person name="Heiman D."/>
            <person name="Howarth C."/>
            <person name="Mehta T."/>
            <person name="Neiman D."/>
            <person name="Pearson M."/>
            <person name="Roberts A."/>
            <person name="Saif S."/>
            <person name="Shea T."/>
            <person name="Shenoy N."/>
            <person name="Sisk P."/>
            <person name="Stolte C."/>
            <person name="Sykes S."/>
            <person name="White J."/>
            <person name="Yandava C."/>
            <person name="Haas B."/>
            <person name="Nusbaum C."/>
            <person name="Birren B."/>
        </authorList>
    </citation>
    <scope>NUCLEOTIDE SEQUENCE</scope>
    <source>
        <strain evidence="1">ATCC 18188</strain>
    </source>
</reference>
<dbReference type="AlphaFoldDB" id="A0A0J9ES13"/>
<dbReference type="Proteomes" id="UP000007802">
    <property type="component" value="Unassembled WGS sequence"/>
</dbReference>
<dbReference type="EMBL" id="GG749441">
    <property type="protein sequence ID" value="KMW67965.1"/>
    <property type="molecule type" value="Genomic_DNA"/>
</dbReference>
<sequence length="102" mass="11637">MAIFTTILNHSDTLSPEYLRPTKSELQFSGANVVECDGFCKLEKMTAIADHSQGFVHVDHYIDWCNMYGVDQLIQREVRSIVNKAAGICNQFNTRKRLRNVS</sequence>
<proteinExistence type="predicted"/>
<evidence type="ECO:0000313" key="1">
    <source>
        <dbReference type="EMBL" id="KMW67965.1"/>
    </source>
</evidence>